<dbReference type="InterPro" id="IPR013078">
    <property type="entry name" value="His_Pase_superF_clade-1"/>
</dbReference>
<protein>
    <recommendedName>
        <fullName evidence="3">Alpha-ribazole phosphatase</fullName>
    </recommendedName>
</protein>
<evidence type="ECO:0000313" key="2">
    <source>
        <dbReference type="Proteomes" id="UP000064189"/>
    </source>
</evidence>
<sequence length="205" mass="23723">MADSVAITLLRHGLTVANERRAYLGWSDSPLSAEGEKQIQALRGSYPMYEKIHTSDLPRCVETARLLFPDAEIIKNRSFREMNFGHWEGRTYDELKRDGNYLDWLEHPMEAMVPGGESYPEFSERVRNGWNEWMADEEGPYVLMTHGGVIRDLLVRFAPVEKAFFDWGISHGRGYELIWEDRNSLRRGERCTLLQAVPIMENLNG</sequence>
<dbReference type="SUPFAM" id="SSF53254">
    <property type="entry name" value="Phosphoglycerate mutase-like"/>
    <property type="match status" value="1"/>
</dbReference>
<accession>A0A109N013</accession>
<dbReference type="AlphaFoldDB" id="A0A109N013"/>
<dbReference type="Pfam" id="PF00300">
    <property type="entry name" value="His_Phos_1"/>
    <property type="match status" value="1"/>
</dbReference>
<comment type="caution">
    <text evidence="1">The sequence shown here is derived from an EMBL/GenBank/DDBJ whole genome shotgun (WGS) entry which is preliminary data.</text>
</comment>
<dbReference type="EMBL" id="LNNH01000012">
    <property type="protein sequence ID" value="KWW20991.1"/>
    <property type="molecule type" value="Genomic_DNA"/>
</dbReference>
<proteinExistence type="predicted"/>
<organism evidence="1 2">
    <name type="scientific">Peribacillus simplex</name>
    <dbReference type="NCBI Taxonomy" id="1478"/>
    <lineage>
        <taxon>Bacteria</taxon>
        <taxon>Bacillati</taxon>
        <taxon>Bacillota</taxon>
        <taxon>Bacilli</taxon>
        <taxon>Bacillales</taxon>
        <taxon>Bacillaceae</taxon>
        <taxon>Peribacillus</taxon>
    </lineage>
</organism>
<dbReference type="Gene3D" id="3.40.50.1240">
    <property type="entry name" value="Phosphoglycerate mutase-like"/>
    <property type="match status" value="1"/>
</dbReference>
<dbReference type="Proteomes" id="UP000064189">
    <property type="component" value="Unassembled WGS sequence"/>
</dbReference>
<dbReference type="PANTHER" id="PTHR48100:SF1">
    <property type="entry name" value="HISTIDINE PHOSPHATASE FAMILY PROTEIN-RELATED"/>
    <property type="match status" value="1"/>
</dbReference>
<gene>
    <name evidence="1" type="ORF">AS888_15310</name>
</gene>
<dbReference type="InterPro" id="IPR029033">
    <property type="entry name" value="His_PPase_superfam"/>
</dbReference>
<dbReference type="InterPro" id="IPR050275">
    <property type="entry name" value="PGM_Phosphatase"/>
</dbReference>
<dbReference type="GO" id="GO:0005737">
    <property type="term" value="C:cytoplasm"/>
    <property type="evidence" value="ECO:0007669"/>
    <property type="project" value="TreeGrafter"/>
</dbReference>
<dbReference type="GO" id="GO:0016791">
    <property type="term" value="F:phosphatase activity"/>
    <property type="evidence" value="ECO:0007669"/>
    <property type="project" value="TreeGrafter"/>
</dbReference>
<reference evidence="1 2" key="1">
    <citation type="submission" date="2015-11" db="EMBL/GenBank/DDBJ databases">
        <title>Genome Sequence of Bacillus simplex strain VanAntwerpen2.</title>
        <authorList>
            <person name="Couger M.B."/>
        </authorList>
    </citation>
    <scope>NUCLEOTIDE SEQUENCE [LARGE SCALE GENOMIC DNA]</scope>
    <source>
        <strain evidence="1 2">VanAntwerpen02</strain>
    </source>
</reference>
<dbReference type="PANTHER" id="PTHR48100">
    <property type="entry name" value="BROAD-SPECIFICITY PHOSPHATASE YOR283W-RELATED"/>
    <property type="match status" value="1"/>
</dbReference>
<dbReference type="CDD" id="cd07067">
    <property type="entry name" value="HP_PGM_like"/>
    <property type="match status" value="1"/>
</dbReference>
<name>A0A109N013_9BACI</name>
<evidence type="ECO:0008006" key="3">
    <source>
        <dbReference type="Google" id="ProtNLM"/>
    </source>
</evidence>
<dbReference type="SMART" id="SM00855">
    <property type="entry name" value="PGAM"/>
    <property type="match status" value="1"/>
</dbReference>
<evidence type="ECO:0000313" key="1">
    <source>
        <dbReference type="EMBL" id="KWW20991.1"/>
    </source>
</evidence>
<keyword evidence="2" id="KW-1185">Reference proteome</keyword>